<dbReference type="InterPro" id="IPR036097">
    <property type="entry name" value="HisK_dim/P_sf"/>
</dbReference>
<name>A9D5A1_HOEPD</name>
<reference evidence="24 25" key="2">
    <citation type="submission" date="2012-06" db="EMBL/GenBank/DDBJ databases">
        <authorList>
            <person name="Fiebig A."/>
        </authorList>
    </citation>
    <scope>NUCLEOTIDE SEQUENCE [LARGE SCALE GENOMIC DNA]</scope>
    <source>
        <strain evidence="24 25">DFL-43</strain>
    </source>
</reference>
<evidence type="ECO:0000256" key="11">
    <source>
        <dbReference type="ARBA" id="ARBA00022801"/>
    </source>
</evidence>
<dbReference type="CDD" id="cd00082">
    <property type="entry name" value="HisKA"/>
    <property type="match status" value="1"/>
</dbReference>
<dbReference type="Proteomes" id="UP000004291">
    <property type="component" value="Chromosome"/>
</dbReference>
<dbReference type="eggNOG" id="COG2205">
    <property type="taxonomic scope" value="Bacteria"/>
</dbReference>
<dbReference type="PROSITE" id="PS50885">
    <property type="entry name" value="HAMP"/>
    <property type="match status" value="1"/>
</dbReference>
<evidence type="ECO:0000256" key="4">
    <source>
        <dbReference type="ARBA" id="ARBA00004651"/>
    </source>
</evidence>
<dbReference type="PANTHER" id="PTHR44936">
    <property type="entry name" value="SENSOR PROTEIN CREC"/>
    <property type="match status" value="1"/>
</dbReference>
<keyword evidence="21" id="KW-0812">Transmembrane</keyword>
<accession>A9D5A1</accession>
<feature type="transmembrane region" description="Helical" evidence="21">
    <location>
        <begin position="146"/>
        <end position="167"/>
    </location>
</feature>
<dbReference type="GO" id="GO:0000155">
    <property type="term" value="F:phosphorelay sensor kinase activity"/>
    <property type="evidence" value="ECO:0007669"/>
    <property type="project" value="InterPro"/>
</dbReference>
<comment type="cofactor">
    <cofactor evidence="2">
        <name>Mn(2+)</name>
        <dbReference type="ChEBI" id="CHEBI:29035"/>
    </cofactor>
</comment>
<comment type="catalytic activity">
    <reaction evidence="1">
        <text>ATP + protein L-histidine = ADP + protein N-phospho-L-histidine.</text>
        <dbReference type="EC" id="2.7.13.3"/>
    </reaction>
</comment>
<dbReference type="OrthoDB" id="9804645at2"/>
<keyword evidence="15" id="KW-0902">Two-component regulatory system</keyword>
<evidence type="ECO:0000256" key="12">
    <source>
        <dbReference type="ARBA" id="ARBA00022840"/>
    </source>
</evidence>
<dbReference type="PROSITE" id="PS50109">
    <property type="entry name" value="HIS_KIN"/>
    <property type="match status" value="1"/>
</dbReference>
<reference evidence="24 25" key="1">
    <citation type="submission" date="2007-10" db="EMBL/GenBank/DDBJ databases">
        <authorList>
            <person name="Wagner-Dobler I."/>
            <person name="Ferriera S."/>
            <person name="Johnson J."/>
            <person name="Kravitz S."/>
            <person name="Beeson K."/>
            <person name="Sutton G."/>
            <person name="Rogers Y.-H."/>
            <person name="Friedman R."/>
            <person name="Frazier M."/>
            <person name="Venter J.C."/>
        </authorList>
    </citation>
    <scope>NUCLEOTIDE SEQUENCE [LARGE SCALE GENOMIC DNA]</scope>
    <source>
        <strain evidence="24 25">DFL-43</strain>
    </source>
</reference>
<keyword evidence="7" id="KW-0597">Phosphoprotein</keyword>
<evidence type="ECO:0000256" key="7">
    <source>
        <dbReference type="ARBA" id="ARBA00022553"/>
    </source>
</evidence>
<evidence type="ECO:0000256" key="1">
    <source>
        <dbReference type="ARBA" id="ARBA00000085"/>
    </source>
</evidence>
<dbReference type="AlphaFoldDB" id="A9D5A1"/>
<evidence type="ECO:0000256" key="8">
    <source>
        <dbReference type="ARBA" id="ARBA00022679"/>
    </source>
</evidence>
<dbReference type="Gene3D" id="1.10.287.130">
    <property type="match status" value="1"/>
</dbReference>
<dbReference type="RefSeq" id="WP_007197072.1">
    <property type="nucleotide sequence ID" value="NZ_CM002917.1"/>
</dbReference>
<dbReference type="InterPro" id="IPR003594">
    <property type="entry name" value="HATPase_dom"/>
</dbReference>
<keyword evidence="25" id="KW-1185">Reference proteome</keyword>
<evidence type="ECO:0000256" key="20">
    <source>
        <dbReference type="ARBA" id="ARBA00041776"/>
    </source>
</evidence>
<evidence type="ECO:0000313" key="24">
    <source>
        <dbReference type="EMBL" id="EDQ34069.1"/>
    </source>
</evidence>
<dbReference type="Pfam" id="PF02518">
    <property type="entry name" value="HATPase_c"/>
    <property type="match status" value="1"/>
</dbReference>
<gene>
    <name evidence="24" type="ORF">HPDFL43_06430</name>
</gene>
<comment type="caution">
    <text evidence="24">The sequence shown here is derived from an EMBL/GenBank/DDBJ whole genome shotgun (WGS) entry which is preliminary data.</text>
</comment>
<evidence type="ECO:0000256" key="14">
    <source>
        <dbReference type="ARBA" id="ARBA00022912"/>
    </source>
</evidence>
<dbReference type="SUPFAM" id="SSF55874">
    <property type="entry name" value="ATPase domain of HSP90 chaperone/DNA topoisomerase II/histidine kinase"/>
    <property type="match status" value="1"/>
</dbReference>
<dbReference type="InterPro" id="IPR005467">
    <property type="entry name" value="His_kinase_dom"/>
</dbReference>
<keyword evidence="6" id="KW-1003">Cell membrane</keyword>
<dbReference type="InterPro" id="IPR036890">
    <property type="entry name" value="HATPase_C_sf"/>
</dbReference>
<keyword evidence="17" id="KW-0843">Virulence</keyword>
<keyword evidence="13" id="KW-0460">Magnesium</keyword>
<dbReference type="GO" id="GO:0005524">
    <property type="term" value="F:ATP binding"/>
    <property type="evidence" value="ECO:0007669"/>
    <property type="project" value="UniProtKB-KW"/>
</dbReference>
<keyword evidence="16" id="KW-0346">Stress response</keyword>
<keyword evidence="12" id="KW-0067">ATP-binding</keyword>
<evidence type="ECO:0000256" key="3">
    <source>
        <dbReference type="ARBA" id="ARBA00001946"/>
    </source>
</evidence>
<evidence type="ECO:0000256" key="10">
    <source>
        <dbReference type="ARBA" id="ARBA00022777"/>
    </source>
</evidence>
<dbReference type="InterPro" id="IPR050980">
    <property type="entry name" value="2C_sensor_his_kinase"/>
</dbReference>
<evidence type="ECO:0000256" key="6">
    <source>
        <dbReference type="ARBA" id="ARBA00022475"/>
    </source>
</evidence>
<dbReference type="SUPFAM" id="SSF47384">
    <property type="entry name" value="Homodimeric domain of signal transducing histidine kinase"/>
    <property type="match status" value="1"/>
</dbReference>
<dbReference type="SMART" id="SM00388">
    <property type="entry name" value="HisKA"/>
    <property type="match status" value="1"/>
</dbReference>
<feature type="transmembrane region" description="Helical" evidence="21">
    <location>
        <begin position="12"/>
        <end position="33"/>
    </location>
</feature>
<dbReference type="Gene3D" id="3.30.565.10">
    <property type="entry name" value="Histidine kinase-like ATPase, C-terminal domain"/>
    <property type="match status" value="1"/>
</dbReference>
<keyword evidence="21" id="KW-0472">Membrane</keyword>
<comment type="subcellular location">
    <subcellularLocation>
        <location evidence="4">Cell membrane</location>
        <topology evidence="4">Multi-pass membrane protein</topology>
    </subcellularLocation>
</comment>
<dbReference type="PRINTS" id="PR00344">
    <property type="entry name" value="BCTRLSENSOR"/>
</dbReference>
<feature type="domain" description="HAMP" evidence="23">
    <location>
        <begin position="169"/>
        <end position="221"/>
    </location>
</feature>
<evidence type="ECO:0000259" key="22">
    <source>
        <dbReference type="PROSITE" id="PS50109"/>
    </source>
</evidence>
<dbReference type="InterPro" id="IPR003661">
    <property type="entry name" value="HisK_dim/P_dom"/>
</dbReference>
<dbReference type="Pfam" id="PF00512">
    <property type="entry name" value="HisKA"/>
    <property type="match status" value="1"/>
</dbReference>
<dbReference type="InterPro" id="IPR003660">
    <property type="entry name" value="HAMP_dom"/>
</dbReference>
<keyword evidence="21" id="KW-1133">Transmembrane helix</keyword>
<keyword evidence="11" id="KW-0378">Hydrolase</keyword>
<evidence type="ECO:0000256" key="18">
    <source>
        <dbReference type="ARBA" id="ARBA00023211"/>
    </source>
</evidence>
<protein>
    <recommendedName>
        <fullName evidence="19">Signal transduction histidine-protein kinase/phosphatase MprB</fullName>
        <ecNumber evidence="5">2.7.13.3</ecNumber>
    </recommendedName>
    <alternativeName>
        <fullName evidence="20">Mycobacterial persistence regulator B</fullName>
    </alternativeName>
</protein>
<sequence>MLDSLLKQNIAVLAAAILGALLVSLVLISGLVLRPQIERSAADTAQTIRNLELSFAQMDPFQQIHFAEALRADEAPDVLVAETAPDDANQLRSLFSRYFLRVLSDQHGISAPNVLVDAEGRVWARMVTADQPYWVSLRTLPAADPVAGLMVASGIALLAALAGGIALQRWIALPLRRLEETVGRMPNPSGVYGSAIERPREIAAVSRALTDMSERLQAAEADRAMMLAGVSHDLRTPLTKVRLTLAMVKDADAELIAGAERNVIRIESMLGQFLDLARGFEAEETRAVRLRPLLQQAIAACTRPGTIALDAPADAVVHVKEAAMLRAVENVLTNALRYGKAPITVSARVLDGQLLIDVLDSGSGFSPEQARYLMRPFARGSSARAGEGTGLGLAIVDQVAKAHDGDIVFEQGAGTFTARLRIAQAGIASSA</sequence>
<dbReference type="HOGENOM" id="CLU_000445_89_27_5"/>
<dbReference type="EMBL" id="ABIA03000002">
    <property type="protein sequence ID" value="EDQ34069.1"/>
    <property type="molecule type" value="Genomic_DNA"/>
</dbReference>
<dbReference type="InterPro" id="IPR004358">
    <property type="entry name" value="Sig_transdc_His_kin-like_C"/>
</dbReference>
<keyword evidence="18" id="KW-0464">Manganese</keyword>
<dbReference type="PANTHER" id="PTHR44936:SF9">
    <property type="entry name" value="SENSOR PROTEIN CREC"/>
    <property type="match status" value="1"/>
</dbReference>
<evidence type="ECO:0000256" key="2">
    <source>
        <dbReference type="ARBA" id="ARBA00001936"/>
    </source>
</evidence>
<evidence type="ECO:0000256" key="21">
    <source>
        <dbReference type="SAM" id="Phobius"/>
    </source>
</evidence>
<keyword evidence="8 24" id="KW-0808">Transferase</keyword>
<feature type="domain" description="Histidine kinase" evidence="22">
    <location>
        <begin position="229"/>
        <end position="426"/>
    </location>
</feature>
<dbReference type="GO" id="GO:0004721">
    <property type="term" value="F:phosphoprotein phosphatase activity"/>
    <property type="evidence" value="ECO:0007669"/>
    <property type="project" value="UniProtKB-KW"/>
</dbReference>
<evidence type="ECO:0000256" key="19">
    <source>
        <dbReference type="ARBA" id="ARBA00040454"/>
    </source>
</evidence>
<evidence type="ECO:0000256" key="16">
    <source>
        <dbReference type="ARBA" id="ARBA00023016"/>
    </source>
</evidence>
<keyword evidence="10 24" id="KW-0418">Kinase</keyword>
<dbReference type="SMART" id="SM00387">
    <property type="entry name" value="HATPase_c"/>
    <property type="match status" value="1"/>
</dbReference>
<evidence type="ECO:0000256" key="13">
    <source>
        <dbReference type="ARBA" id="ARBA00022842"/>
    </source>
</evidence>
<proteinExistence type="predicted"/>
<dbReference type="GO" id="GO:0005886">
    <property type="term" value="C:plasma membrane"/>
    <property type="evidence" value="ECO:0007669"/>
    <property type="project" value="UniProtKB-SubCell"/>
</dbReference>
<evidence type="ECO:0000256" key="17">
    <source>
        <dbReference type="ARBA" id="ARBA00023026"/>
    </source>
</evidence>
<comment type="cofactor">
    <cofactor evidence="3">
        <name>Mg(2+)</name>
        <dbReference type="ChEBI" id="CHEBI:18420"/>
    </cofactor>
</comment>
<evidence type="ECO:0000259" key="23">
    <source>
        <dbReference type="PROSITE" id="PS50885"/>
    </source>
</evidence>
<evidence type="ECO:0000256" key="5">
    <source>
        <dbReference type="ARBA" id="ARBA00012438"/>
    </source>
</evidence>
<keyword evidence="14" id="KW-0904">Protein phosphatase</keyword>
<evidence type="ECO:0000256" key="15">
    <source>
        <dbReference type="ARBA" id="ARBA00023012"/>
    </source>
</evidence>
<dbReference type="STRING" id="411684.HPDFL43_06430"/>
<evidence type="ECO:0000313" key="25">
    <source>
        <dbReference type="Proteomes" id="UP000004291"/>
    </source>
</evidence>
<keyword evidence="9" id="KW-0547">Nucleotide-binding</keyword>
<dbReference type="EC" id="2.7.13.3" evidence="5"/>
<organism evidence="24 25">
    <name type="scientific">Hoeflea phototrophica (strain DSM 17068 / NCIMB 14078 / DFL-43)</name>
    <dbReference type="NCBI Taxonomy" id="411684"/>
    <lineage>
        <taxon>Bacteria</taxon>
        <taxon>Pseudomonadati</taxon>
        <taxon>Pseudomonadota</taxon>
        <taxon>Alphaproteobacteria</taxon>
        <taxon>Hyphomicrobiales</taxon>
        <taxon>Rhizobiaceae</taxon>
        <taxon>Hoeflea</taxon>
    </lineage>
</organism>
<evidence type="ECO:0000256" key="9">
    <source>
        <dbReference type="ARBA" id="ARBA00022741"/>
    </source>
</evidence>